<gene>
    <name evidence="1" type="ORF">S03H2_27892</name>
</gene>
<sequence>MTAVAEEGIVLVPPEPSAGNNLIFYLPDFNGTANGYILCGNNNVHLIEISDSLGIVLLDKSDYGNATVKIFAGDVPYSKTFFIKPFFEGDLVIESPPSILIDTDVTVTVMIGPEPASGATVTFTSLTGRSFSRVVGGEGTIVTSFDEKGAWTIKAEAYGTAASTSINVILPPLTITLSEDIEANKEMEISVGESADVIIRRNEITWTYRTDANGDLYFTPPWPGRYTIEATVDGRKGEQSFVTISETRIDVYDYEKSIPTSTIKKG</sequence>
<dbReference type="EMBL" id="BARU01016794">
    <property type="protein sequence ID" value="GAH52645.1"/>
    <property type="molecule type" value="Genomic_DNA"/>
</dbReference>
<organism evidence="1">
    <name type="scientific">marine sediment metagenome</name>
    <dbReference type="NCBI Taxonomy" id="412755"/>
    <lineage>
        <taxon>unclassified sequences</taxon>
        <taxon>metagenomes</taxon>
        <taxon>ecological metagenomes</taxon>
    </lineage>
</organism>
<protein>
    <submittedName>
        <fullName evidence="1">Uncharacterized protein</fullName>
    </submittedName>
</protein>
<comment type="caution">
    <text evidence="1">The sequence shown here is derived from an EMBL/GenBank/DDBJ whole genome shotgun (WGS) entry which is preliminary data.</text>
</comment>
<evidence type="ECO:0000313" key="1">
    <source>
        <dbReference type="EMBL" id="GAH52645.1"/>
    </source>
</evidence>
<proteinExistence type="predicted"/>
<dbReference type="AlphaFoldDB" id="X1H6E9"/>
<accession>X1H6E9</accession>
<feature type="non-terminal residue" evidence="1">
    <location>
        <position position="266"/>
    </location>
</feature>
<dbReference type="SUPFAM" id="SSF49478">
    <property type="entry name" value="Cna protein B-type domain"/>
    <property type="match status" value="1"/>
</dbReference>
<name>X1H6E9_9ZZZZ</name>
<reference evidence="1" key="1">
    <citation type="journal article" date="2014" name="Front. Microbiol.">
        <title>High frequency of phylogenetically diverse reductive dehalogenase-homologous genes in deep subseafloor sedimentary metagenomes.</title>
        <authorList>
            <person name="Kawai M."/>
            <person name="Futagami T."/>
            <person name="Toyoda A."/>
            <person name="Takaki Y."/>
            <person name="Nishi S."/>
            <person name="Hori S."/>
            <person name="Arai W."/>
            <person name="Tsubouchi T."/>
            <person name="Morono Y."/>
            <person name="Uchiyama I."/>
            <person name="Ito T."/>
            <person name="Fujiyama A."/>
            <person name="Inagaki F."/>
            <person name="Takami H."/>
        </authorList>
    </citation>
    <scope>NUCLEOTIDE SEQUENCE</scope>
    <source>
        <strain evidence="1">Expedition CK06-06</strain>
    </source>
</reference>